<sequence>MKKLARSMFARMGYEVRKTSRESRPPAPTASPPMSRYAHLIELFSKRAPRRMIEIGVWRGDRSVQFLKKGVKLKRYVGFDLFDDLSEDIAQQEKMGFCNMSRLEEVEPRLLGARHGDSPTVELMAGPTERTLPEFAEANGPEFDFIYIDGGHSLETIRNDWTYSEKLLAPDGLVVFDDYYPNEAGRGAKPLVDELLQDDRFEIRFFPMIEDIIDNLQITMVAVSRRDGR</sequence>
<evidence type="ECO:0000313" key="3">
    <source>
        <dbReference type="Proteomes" id="UP000317835"/>
    </source>
</evidence>
<dbReference type="OrthoDB" id="240750at2"/>
<dbReference type="Proteomes" id="UP000317835">
    <property type="component" value="Chromosome"/>
</dbReference>
<dbReference type="EMBL" id="CP036426">
    <property type="protein sequence ID" value="QDV36246.1"/>
    <property type="molecule type" value="Genomic_DNA"/>
</dbReference>
<dbReference type="KEGG" id="tpla:ElP_41650"/>
<gene>
    <name evidence="2" type="ORF">ElP_41650</name>
</gene>
<evidence type="ECO:0008006" key="4">
    <source>
        <dbReference type="Google" id="ProtNLM"/>
    </source>
</evidence>
<feature type="compositionally biased region" description="Basic and acidic residues" evidence="1">
    <location>
        <begin position="15"/>
        <end position="24"/>
    </location>
</feature>
<name>A0A518H5Y3_9BACT</name>
<dbReference type="Pfam" id="PF13578">
    <property type="entry name" value="Methyltransf_24"/>
    <property type="match status" value="1"/>
</dbReference>
<accession>A0A518H5Y3</accession>
<evidence type="ECO:0000313" key="2">
    <source>
        <dbReference type="EMBL" id="QDV36246.1"/>
    </source>
</evidence>
<reference evidence="2 3" key="1">
    <citation type="submission" date="2019-02" db="EMBL/GenBank/DDBJ databases">
        <title>Deep-cultivation of Planctomycetes and their phenomic and genomic characterization uncovers novel biology.</title>
        <authorList>
            <person name="Wiegand S."/>
            <person name="Jogler M."/>
            <person name="Boedeker C."/>
            <person name="Pinto D."/>
            <person name="Vollmers J."/>
            <person name="Rivas-Marin E."/>
            <person name="Kohn T."/>
            <person name="Peeters S.H."/>
            <person name="Heuer A."/>
            <person name="Rast P."/>
            <person name="Oberbeckmann S."/>
            <person name="Bunk B."/>
            <person name="Jeske O."/>
            <person name="Meyerdierks A."/>
            <person name="Storesund J.E."/>
            <person name="Kallscheuer N."/>
            <person name="Luecker S."/>
            <person name="Lage O.M."/>
            <person name="Pohl T."/>
            <person name="Merkel B.J."/>
            <person name="Hornburger P."/>
            <person name="Mueller R.-W."/>
            <person name="Bruemmer F."/>
            <person name="Labrenz M."/>
            <person name="Spormann A.M."/>
            <person name="Op den Camp H."/>
            <person name="Overmann J."/>
            <person name="Amann R."/>
            <person name="Jetten M.S.M."/>
            <person name="Mascher T."/>
            <person name="Medema M.H."/>
            <person name="Devos D.P."/>
            <person name="Kaster A.-K."/>
            <person name="Ovreas L."/>
            <person name="Rohde M."/>
            <person name="Galperin M.Y."/>
            <person name="Jogler C."/>
        </authorList>
    </citation>
    <scope>NUCLEOTIDE SEQUENCE [LARGE SCALE GENOMIC DNA]</scope>
    <source>
        <strain evidence="2 3">ElP</strain>
    </source>
</reference>
<dbReference type="InterPro" id="IPR029063">
    <property type="entry name" value="SAM-dependent_MTases_sf"/>
</dbReference>
<dbReference type="Gene3D" id="3.40.50.150">
    <property type="entry name" value="Vaccinia Virus protein VP39"/>
    <property type="match status" value="1"/>
</dbReference>
<keyword evidence="3" id="KW-1185">Reference proteome</keyword>
<proteinExistence type="predicted"/>
<dbReference type="AlphaFoldDB" id="A0A518H5Y3"/>
<protein>
    <recommendedName>
        <fullName evidence="4">Class I SAM-dependent methyltransferase</fullName>
    </recommendedName>
</protein>
<dbReference type="SUPFAM" id="SSF53335">
    <property type="entry name" value="S-adenosyl-L-methionine-dependent methyltransferases"/>
    <property type="match status" value="1"/>
</dbReference>
<organism evidence="2 3">
    <name type="scientific">Tautonia plasticadhaerens</name>
    <dbReference type="NCBI Taxonomy" id="2527974"/>
    <lineage>
        <taxon>Bacteria</taxon>
        <taxon>Pseudomonadati</taxon>
        <taxon>Planctomycetota</taxon>
        <taxon>Planctomycetia</taxon>
        <taxon>Isosphaerales</taxon>
        <taxon>Isosphaeraceae</taxon>
        <taxon>Tautonia</taxon>
    </lineage>
</organism>
<evidence type="ECO:0000256" key="1">
    <source>
        <dbReference type="SAM" id="MobiDB-lite"/>
    </source>
</evidence>
<feature type="region of interest" description="Disordered" evidence="1">
    <location>
        <begin position="15"/>
        <end position="34"/>
    </location>
</feature>